<keyword evidence="2" id="KW-1185">Reference proteome</keyword>
<dbReference type="AlphaFoldDB" id="A0ABD1DBQ8"/>
<organism evidence="1 2">
    <name type="scientific">Culex pipiens pipiens</name>
    <name type="common">Northern house mosquito</name>
    <dbReference type="NCBI Taxonomy" id="38569"/>
    <lineage>
        <taxon>Eukaryota</taxon>
        <taxon>Metazoa</taxon>
        <taxon>Ecdysozoa</taxon>
        <taxon>Arthropoda</taxon>
        <taxon>Hexapoda</taxon>
        <taxon>Insecta</taxon>
        <taxon>Pterygota</taxon>
        <taxon>Neoptera</taxon>
        <taxon>Endopterygota</taxon>
        <taxon>Diptera</taxon>
        <taxon>Nematocera</taxon>
        <taxon>Culicoidea</taxon>
        <taxon>Culicidae</taxon>
        <taxon>Culicinae</taxon>
        <taxon>Culicini</taxon>
        <taxon>Culex</taxon>
        <taxon>Culex</taxon>
    </lineage>
</organism>
<name>A0ABD1DBQ8_CULPP</name>
<gene>
    <name evidence="1" type="ORF">pipiens_020156</name>
</gene>
<evidence type="ECO:0000313" key="1">
    <source>
        <dbReference type="EMBL" id="KAL1397106.1"/>
    </source>
</evidence>
<reference evidence="1 2" key="1">
    <citation type="submission" date="2024-05" db="EMBL/GenBank/DDBJ databases">
        <title>Culex pipiens pipiens assembly and annotation.</title>
        <authorList>
            <person name="Alout H."/>
            <person name="Durand T."/>
        </authorList>
    </citation>
    <scope>NUCLEOTIDE SEQUENCE [LARGE SCALE GENOMIC DNA]</scope>
    <source>
        <strain evidence="1">HA-2024</strain>
        <tissue evidence="1">Whole body</tissue>
    </source>
</reference>
<accession>A0ABD1DBQ8</accession>
<dbReference type="Proteomes" id="UP001562425">
    <property type="component" value="Unassembled WGS sequence"/>
</dbReference>
<proteinExistence type="predicted"/>
<protein>
    <submittedName>
        <fullName evidence="1">Uncharacterized protein</fullName>
    </submittedName>
</protein>
<feature type="non-terminal residue" evidence="1">
    <location>
        <position position="1"/>
    </location>
</feature>
<comment type="caution">
    <text evidence="1">The sequence shown here is derived from an EMBL/GenBank/DDBJ whole genome shotgun (WGS) entry which is preliminary data.</text>
</comment>
<dbReference type="EMBL" id="JBEHCU010006446">
    <property type="protein sequence ID" value="KAL1397106.1"/>
    <property type="molecule type" value="Genomic_DNA"/>
</dbReference>
<feature type="non-terminal residue" evidence="1">
    <location>
        <position position="32"/>
    </location>
</feature>
<sequence>ADSFGTSTIVHTSTNLNRTNSEPLQKFWTKFL</sequence>
<evidence type="ECO:0000313" key="2">
    <source>
        <dbReference type="Proteomes" id="UP001562425"/>
    </source>
</evidence>